<proteinExistence type="predicted"/>
<keyword evidence="3" id="KW-1185">Reference proteome</keyword>
<evidence type="ECO:0000256" key="1">
    <source>
        <dbReference type="SAM" id="MobiDB-lite"/>
    </source>
</evidence>
<gene>
    <name evidence="2" type="ORF">FisN_2Hu359</name>
</gene>
<name>A0A1Z5KK47_FISSO</name>
<reference evidence="2 3" key="1">
    <citation type="journal article" date="2015" name="Plant Cell">
        <title>Oil accumulation by the oleaginous diatom Fistulifera solaris as revealed by the genome and transcriptome.</title>
        <authorList>
            <person name="Tanaka T."/>
            <person name="Maeda Y."/>
            <person name="Veluchamy A."/>
            <person name="Tanaka M."/>
            <person name="Abida H."/>
            <person name="Marechal E."/>
            <person name="Bowler C."/>
            <person name="Muto M."/>
            <person name="Sunaga Y."/>
            <person name="Tanaka M."/>
            <person name="Yoshino T."/>
            <person name="Taniguchi T."/>
            <person name="Fukuda Y."/>
            <person name="Nemoto M."/>
            <person name="Matsumoto M."/>
            <person name="Wong P.S."/>
            <person name="Aburatani S."/>
            <person name="Fujibuchi W."/>
        </authorList>
    </citation>
    <scope>NUCLEOTIDE SEQUENCE [LARGE SCALE GENOMIC DNA]</scope>
    <source>
        <strain evidence="2 3">JPCC DA0580</strain>
    </source>
</reference>
<feature type="compositionally biased region" description="Low complexity" evidence="1">
    <location>
        <begin position="155"/>
        <end position="169"/>
    </location>
</feature>
<feature type="compositionally biased region" description="Polar residues" evidence="1">
    <location>
        <begin position="231"/>
        <end position="243"/>
    </location>
</feature>
<protein>
    <submittedName>
        <fullName evidence="2">Uncharacterized protein</fullName>
    </submittedName>
</protein>
<feature type="region of interest" description="Disordered" evidence="1">
    <location>
        <begin position="1"/>
        <end position="26"/>
    </location>
</feature>
<organism evidence="2 3">
    <name type="scientific">Fistulifera solaris</name>
    <name type="common">Oleaginous diatom</name>
    <dbReference type="NCBI Taxonomy" id="1519565"/>
    <lineage>
        <taxon>Eukaryota</taxon>
        <taxon>Sar</taxon>
        <taxon>Stramenopiles</taxon>
        <taxon>Ochrophyta</taxon>
        <taxon>Bacillariophyta</taxon>
        <taxon>Bacillariophyceae</taxon>
        <taxon>Bacillariophycidae</taxon>
        <taxon>Naviculales</taxon>
        <taxon>Naviculaceae</taxon>
        <taxon>Fistulifera</taxon>
    </lineage>
</organism>
<comment type="caution">
    <text evidence="2">The sequence shown here is derived from an EMBL/GenBank/DDBJ whole genome shotgun (WGS) entry which is preliminary data.</text>
</comment>
<dbReference type="AlphaFoldDB" id="A0A1Z5KK47"/>
<feature type="region of interest" description="Disordered" evidence="1">
    <location>
        <begin position="95"/>
        <end position="243"/>
    </location>
</feature>
<sequence>MELECLSPNDDTNPMPEQHDRSKSCESMPMQTIAILLESSGKLSDVSSSHYSSSSFSSWAAPDSCDDAVLTSLRRNVTFPGHCLSQGFKAKAHQQRTLSRWDSWAERTPRESPKMPSRKGAVNQHPLEPSEEGTAPTIRNKTGTAAKPVLDAETSRWSSHSQSSSRAPSWTPLRSFSPLRKGSPLPHDTSNWCADSRPLALPVKSGSQQDSHKAHNRLMPEKSPKRKPMKMSTSLRRYQYSIA</sequence>
<dbReference type="EMBL" id="BDSP01000251">
    <property type="protein sequence ID" value="GAX26694.1"/>
    <property type="molecule type" value="Genomic_DNA"/>
</dbReference>
<feature type="compositionally biased region" description="Basic and acidic residues" evidence="1">
    <location>
        <begin position="103"/>
        <end position="113"/>
    </location>
</feature>
<evidence type="ECO:0000313" key="3">
    <source>
        <dbReference type="Proteomes" id="UP000198406"/>
    </source>
</evidence>
<dbReference type="InParanoid" id="A0A1Z5KK47"/>
<accession>A0A1Z5KK47</accession>
<feature type="compositionally biased region" description="Basic and acidic residues" evidence="1">
    <location>
        <begin position="210"/>
        <end position="223"/>
    </location>
</feature>
<evidence type="ECO:0000313" key="2">
    <source>
        <dbReference type="EMBL" id="GAX26694.1"/>
    </source>
</evidence>
<dbReference type="Proteomes" id="UP000198406">
    <property type="component" value="Unassembled WGS sequence"/>
</dbReference>